<reference evidence="7" key="1">
    <citation type="submission" date="2022-08" db="EMBL/GenBank/DDBJ databases">
        <authorList>
            <person name="Gutierrez-Valencia J."/>
        </authorList>
    </citation>
    <scope>NUCLEOTIDE SEQUENCE</scope>
</reference>
<dbReference type="SMART" id="SM00777">
    <property type="entry name" value="Mad3_BUB1_I"/>
    <property type="match status" value="1"/>
</dbReference>
<evidence type="ECO:0000256" key="3">
    <source>
        <dbReference type="ARBA" id="ARBA00022838"/>
    </source>
</evidence>
<feature type="domain" description="BUB1 N-terminal" evidence="6">
    <location>
        <begin position="1"/>
        <end position="154"/>
    </location>
</feature>
<dbReference type="EMBL" id="CAMGYJ010000002">
    <property type="protein sequence ID" value="CAI0385477.1"/>
    <property type="molecule type" value="Genomic_DNA"/>
</dbReference>
<evidence type="ECO:0000256" key="2">
    <source>
        <dbReference type="ARBA" id="ARBA00022454"/>
    </source>
</evidence>
<dbReference type="AlphaFoldDB" id="A0AAV0HKW1"/>
<dbReference type="PROSITE" id="PS51489">
    <property type="entry name" value="BUB1_N"/>
    <property type="match status" value="1"/>
</dbReference>
<dbReference type="PANTHER" id="PTHR14030">
    <property type="entry name" value="MITOTIC CHECKPOINT SERINE/THREONINE-PROTEIN KINASE BUB1"/>
    <property type="match status" value="1"/>
</dbReference>
<dbReference type="InterPro" id="IPR000719">
    <property type="entry name" value="Prot_kinase_dom"/>
</dbReference>
<dbReference type="GO" id="GO:0051754">
    <property type="term" value="P:meiotic sister chromatid cohesion, centromeric"/>
    <property type="evidence" value="ECO:0007669"/>
    <property type="project" value="TreeGrafter"/>
</dbReference>
<name>A0AAV0HKW1_9ROSI</name>
<dbReference type="InterPro" id="IPR015661">
    <property type="entry name" value="Bub1/Mad3"/>
</dbReference>
<dbReference type="Pfam" id="PF08311">
    <property type="entry name" value="Mad3_BUB1_I"/>
    <property type="match status" value="1"/>
</dbReference>
<comment type="caution">
    <text evidence="7">The sequence shown here is derived from an EMBL/GenBank/DDBJ whole genome shotgun (WGS) entry which is preliminary data.</text>
</comment>
<dbReference type="InterPro" id="IPR008271">
    <property type="entry name" value="Ser/Thr_kinase_AS"/>
</dbReference>
<evidence type="ECO:0000259" key="5">
    <source>
        <dbReference type="PROSITE" id="PS50011"/>
    </source>
</evidence>
<feature type="domain" description="Protein kinase" evidence="5">
    <location>
        <begin position="217"/>
        <end position="518"/>
    </location>
</feature>
<dbReference type="PROSITE" id="PS50011">
    <property type="entry name" value="PROTEIN_KINASE_DOM"/>
    <property type="match status" value="1"/>
</dbReference>
<dbReference type="InterPro" id="IPR011009">
    <property type="entry name" value="Kinase-like_dom_sf"/>
</dbReference>
<organism evidence="7 8">
    <name type="scientific">Linum tenue</name>
    <dbReference type="NCBI Taxonomy" id="586396"/>
    <lineage>
        <taxon>Eukaryota</taxon>
        <taxon>Viridiplantae</taxon>
        <taxon>Streptophyta</taxon>
        <taxon>Embryophyta</taxon>
        <taxon>Tracheophyta</taxon>
        <taxon>Spermatophyta</taxon>
        <taxon>Magnoliopsida</taxon>
        <taxon>eudicotyledons</taxon>
        <taxon>Gunneridae</taxon>
        <taxon>Pentapetalae</taxon>
        <taxon>rosids</taxon>
        <taxon>fabids</taxon>
        <taxon>Malpighiales</taxon>
        <taxon>Linaceae</taxon>
        <taxon>Linum</taxon>
    </lineage>
</organism>
<keyword evidence="8" id="KW-1185">Reference proteome</keyword>
<dbReference type="Pfam" id="PF00069">
    <property type="entry name" value="Pkinase"/>
    <property type="match status" value="1"/>
</dbReference>
<comment type="subcellular location">
    <subcellularLocation>
        <location evidence="1">Chromosome</location>
        <location evidence="1">Centromere</location>
        <location evidence="1">Kinetochore</location>
    </subcellularLocation>
</comment>
<dbReference type="Gene3D" id="1.25.40.430">
    <property type="match status" value="1"/>
</dbReference>
<evidence type="ECO:0000313" key="8">
    <source>
        <dbReference type="Proteomes" id="UP001154282"/>
    </source>
</evidence>
<evidence type="ECO:0008006" key="9">
    <source>
        <dbReference type="Google" id="ProtNLM"/>
    </source>
</evidence>
<dbReference type="PANTHER" id="PTHR14030:SF4">
    <property type="entry name" value="BUB1 KINASE, ISOFORM A-RELATED"/>
    <property type="match status" value="1"/>
</dbReference>
<evidence type="ECO:0000256" key="1">
    <source>
        <dbReference type="ARBA" id="ARBA00004629"/>
    </source>
</evidence>
<dbReference type="InterPro" id="IPR013212">
    <property type="entry name" value="Mad3/Bub1_I"/>
</dbReference>
<evidence type="ECO:0000259" key="6">
    <source>
        <dbReference type="PROSITE" id="PS51489"/>
    </source>
</evidence>
<dbReference type="PROSITE" id="PS00108">
    <property type="entry name" value="PROTEIN_KINASE_ST"/>
    <property type="match status" value="1"/>
</dbReference>
<keyword evidence="4" id="KW-0137">Centromere</keyword>
<gene>
    <name evidence="7" type="ORF">LITE_LOCUS4807</name>
</gene>
<keyword evidence="3" id="KW-0995">Kinetochore</keyword>
<accession>A0AAV0HKW1</accession>
<dbReference type="SUPFAM" id="SSF56112">
    <property type="entry name" value="Protein kinase-like (PK-like)"/>
    <property type="match status" value="1"/>
</dbReference>
<dbReference type="SMART" id="SM00220">
    <property type="entry name" value="S_TKc"/>
    <property type="match status" value="1"/>
</dbReference>
<dbReference type="GO" id="GO:0004672">
    <property type="term" value="F:protein kinase activity"/>
    <property type="evidence" value="ECO:0007669"/>
    <property type="project" value="InterPro"/>
</dbReference>
<dbReference type="GO" id="GO:0007094">
    <property type="term" value="P:mitotic spindle assembly checkpoint signaling"/>
    <property type="evidence" value="ECO:0007669"/>
    <property type="project" value="InterPro"/>
</dbReference>
<dbReference type="Proteomes" id="UP001154282">
    <property type="component" value="Unassembled WGS sequence"/>
</dbReference>
<dbReference type="GO" id="GO:0005524">
    <property type="term" value="F:ATP binding"/>
    <property type="evidence" value="ECO:0007669"/>
    <property type="project" value="InterPro"/>
</dbReference>
<dbReference type="Gene3D" id="1.10.510.10">
    <property type="entry name" value="Transferase(Phosphotransferase) domain 1"/>
    <property type="match status" value="1"/>
</dbReference>
<evidence type="ECO:0000256" key="4">
    <source>
        <dbReference type="ARBA" id="ARBA00023328"/>
    </source>
</evidence>
<protein>
    <recommendedName>
        <fullName evidence="9">Mitotic checkpoint serine/threonine-protein kinase BUB1</fullName>
    </recommendedName>
</protein>
<evidence type="ECO:0000313" key="7">
    <source>
        <dbReference type="EMBL" id="CAI0385477.1"/>
    </source>
</evidence>
<sequence>MLAESGESPSDRDPLLQWLLSIREAHDGGNFLELEELVSNCIDNFKDDIKYRDDPRFLQIWFLHLGSSSDFETIFKEMEKRKICIRSSLLYELYACFLEGKEMWQEAYWAYQIGISREAEPLERLKSACSLFLDRMSDRVNASSLEKIDGDKSSRSETCINPWSDSTMDNLLQKIKPSLSKSDGYHLCNKAYSGKVDLSSLRASSKNKTLELGKRKYQIKGCTGQGRFALVFKAHDDSTPDEYVALKIQTPPFPWEFYIYRQLDKRIPDQQRSSFGFAKRMHLYSDYSILVCDYLSHGTLHDVINSFWVVRKPMEEVLCVYYTIEMLCMLETLHDVGLIHGDFKPDNLLVRCARGELKEDDYKKRDGHWREQGLCLIDWGRAIDLHLFPSQVEFEGSCRTSGFRCVEMQENKRWKCQASFVADSYNLCGVAHLMLHGSYMEIERKRTSDADHVYMPRLPFRRYWNCKLWERLFKELLNNAPNDDKMLLRDLRECFEEYLCSDPQLLRKLKDLLTKLKLSLCSA</sequence>
<dbReference type="GO" id="GO:0032991">
    <property type="term" value="C:protein-containing complex"/>
    <property type="evidence" value="ECO:0007669"/>
    <property type="project" value="UniProtKB-ARBA"/>
</dbReference>
<keyword evidence="2" id="KW-0158">Chromosome</keyword>
<proteinExistence type="predicted"/>
<dbReference type="GO" id="GO:0000776">
    <property type="term" value="C:kinetochore"/>
    <property type="evidence" value="ECO:0007669"/>
    <property type="project" value="UniProtKB-KW"/>
</dbReference>